<keyword evidence="3" id="KW-0862">Zinc</keyword>
<evidence type="ECO:0000256" key="4">
    <source>
        <dbReference type="ARBA" id="ARBA00023239"/>
    </source>
</evidence>
<evidence type="ECO:0000256" key="2">
    <source>
        <dbReference type="ARBA" id="ARBA00022723"/>
    </source>
</evidence>
<organism evidence="7 8">
    <name type="scientific">Emericella nidulans (strain FGSC A4 / ATCC 38163 / CBS 112.46 / NRRL 194 / M139)</name>
    <name type="common">Aspergillus nidulans</name>
    <dbReference type="NCBI Taxonomy" id="227321"/>
    <lineage>
        <taxon>Eukaryota</taxon>
        <taxon>Fungi</taxon>
        <taxon>Dikarya</taxon>
        <taxon>Ascomycota</taxon>
        <taxon>Pezizomycotina</taxon>
        <taxon>Eurotiomycetes</taxon>
        <taxon>Eurotiomycetidae</taxon>
        <taxon>Eurotiales</taxon>
        <taxon>Aspergillaceae</taxon>
        <taxon>Aspergillus</taxon>
        <taxon>Aspergillus subgen. Nidulantes</taxon>
    </lineage>
</organism>
<dbReference type="Proteomes" id="UP000000560">
    <property type="component" value="Chromosome II"/>
</dbReference>
<evidence type="ECO:0000313" key="7">
    <source>
        <dbReference type="EMBL" id="CBF73782.1"/>
    </source>
</evidence>
<reference evidence="8" key="2">
    <citation type="journal article" date="2009" name="Fungal Genet. Biol.">
        <title>The 2008 update of the Aspergillus nidulans genome annotation: a community effort.</title>
        <authorList>
            <person name="Wortman J.R."/>
            <person name="Gilsenan J.M."/>
            <person name="Joardar V."/>
            <person name="Deegan J."/>
            <person name="Clutterbuck J."/>
            <person name="Andersen M.R."/>
            <person name="Archer D."/>
            <person name="Bencina M."/>
            <person name="Braus G."/>
            <person name="Coutinho P."/>
            <person name="von Dohren H."/>
            <person name="Doonan J."/>
            <person name="Driessen A.J."/>
            <person name="Durek P."/>
            <person name="Espeso E."/>
            <person name="Fekete E."/>
            <person name="Flipphi M."/>
            <person name="Estrada C.G."/>
            <person name="Geysens S."/>
            <person name="Goldman G."/>
            <person name="de Groot P.W."/>
            <person name="Hansen K."/>
            <person name="Harris S.D."/>
            <person name="Heinekamp T."/>
            <person name="Helmstaedt K."/>
            <person name="Henrissat B."/>
            <person name="Hofmann G."/>
            <person name="Homan T."/>
            <person name="Horio T."/>
            <person name="Horiuchi H."/>
            <person name="James S."/>
            <person name="Jones M."/>
            <person name="Karaffa L."/>
            <person name="Karanyi Z."/>
            <person name="Kato M."/>
            <person name="Keller N."/>
            <person name="Kelly D.E."/>
            <person name="Kiel J.A."/>
            <person name="Kim J.M."/>
            <person name="van der Klei I.J."/>
            <person name="Klis F.M."/>
            <person name="Kovalchuk A."/>
            <person name="Krasevec N."/>
            <person name="Kubicek C.P."/>
            <person name="Liu B."/>
            <person name="Maccabe A."/>
            <person name="Meyer V."/>
            <person name="Mirabito P."/>
            <person name="Miskei M."/>
            <person name="Mos M."/>
            <person name="Mullins J."/>
            <person name="Nelson D.R."/>
            <person name="Nielsen J."/>
            <person name="Oakley B.R."/>
            <person name="Osmani S.A."/>
            <person name="Pakula T."/>
            <person name="Paszewski A."/>
            <person name="Paulsen I."/>
            <person name="Pilsyk S."/>
            <person name="Pocsi I."/>
            <person name="Punt P.J."/>
            <person name="Ram A.F."/>
            <person name="Ren Q."/>
            <person name="Robellet X."/>
            <person name="Robson G."/>
            <person name="Seiboth B."/>
            <person name="van Solingen P."/>
            <person name="Specht T."/>
            <person name="Sun J."/>
            <person name="Taheri-Talesh N."/>
            <person name="Takeshita N."/>
            <person name="Ussery D."/>
            <person name="vanKuyk P.A."/>
            <person name="Visser H."/>
            <person name="van de Vondervoort P.J."/>
            <person name="de Vries R.P."/>
            <person name="Walton J."/>
            <person name="Xiang X."/>
            <person name="Xiong Y."/>
            <person name="Zeng A.P."/>
            <person name="Brandt B.W."/>
            <person name="Cornell M.J."/>
            <person name="van den Hondel C.A."/>
            <person name="Visser J."/>
            <person name="Oliver S.G."/>
            <person name="Turner G."/>
        </authorList>
    </citation>
    <scope>GENOME REANNOTATION</scope>
    <source>
        <strain evidence="8">FGSC A4 / ATCC 38163 / CBS 112.46 / NRRL 194 / M139</strain>
    </source>
</reference>
<dbReference type="OrthoDB" id="9970124at2759"/>
<dbReference type="PANTHER" id="PTHR33337">
    <property type="entry name" value="GFA DOMAIN-CONTAINING PROTEIN"/>
    <property type="match status" value="1"/>
</dbReference>
<keyword evidence="8" id="KW-1185">Reference proteome</keyword>
<gene>
    <name evidence="7" type="ORF">ANIA_11039</name>
</gene>
<protein>
    <recommendedName>
        <fullName evidence="6">CENP-V/GFA domain-containing protein</fullName>
    </recommendedName>
</protein>
<dbReference type="OMA" id="DINFTHG"/>
<evidence type="ECO:0000259" key="6">
    <source>
        <dbReference type="PROSITE" id="PS51891"/>
    </source>
</evidence>
<evidence type="ECO:0000256" key="5">
    <source>
        <dbReference type="SAM" id="MobiDB-lite"/>
    </source>
</evidence>
<sequence>MLYSRLLSSSSRALNTFNTRCFPINTRYLSYSRRLYKPAMPEKDPGYKDRPPYKIRSDEEFGPVKWRASCNCGQVTYKISREQPLNAKYCHCRGCQVTHGAPFQWCAVFHKSDLQFNKGTEGLSFYSSQDKSRDYQLPTKVACAHCRSPILDEGKNVCLIFPELIDYEGSGTDHETWRKAFESKMHIFYSARTMDIPDGKPKWAGMDEQSEALDDYGKPKNKDDNSRI</sequence>
<evidence type="ECO:0000256" key="3">
    <source>
        <dbReference type="ARBA" id="ARBA00022833"/>
    </source>
</evidence>
<accession>C8V617</accession>
<dbReference type="VEuPathDB" id="FungiDB:AN11039"/>
<dbReference type="PROSITE" id="PS51891">
    <property type="entry name" value="CENP_V_GFA"/>
    <property type="match status" value="1"/>
</dbReference>
<feature type="region of interest" description="Disordered" evidence="5">
    <location>
        <begin position="199"/>
        <end position="228"/>
    </location>
</feature>
<dbReference type="AlphaFoldDB" id="C8V617"/>
<dbReference type="PANTHER" id="PTHR33337:SF40">
    <property type="entry name" value="CENP-V_GFA DOMAIN-CONTAINING PROTEIN-RELATED"/>
    <property type="match status" value="1"/>
</dbReference>
<proteinExistence type="inferred from homology"/>
<dbReference type="HOGENOM" id="CLU_079143_2_0_1"/>
<reference evidence="8" key="1">
    <citation type="journal article" date="2005" name="Nature">
        <title>Sequencing of Aspergillus nidulans and comparative analysis with A. fumigatus and A. oryzae.</title>
        <authorList>
            <person name="Galagan J.E."/>
            <person name="Calvo S.E."/>
            <person name="Cuomo C."/>
            <person name="Ma L.J."/>
            <person name="Wortman J.R."/>
            <person name="Batzoglou S."/>
            <person name="Lee S.I."/>
            <person name="Basturkmen M."/>
            <person name="Spevak C.C."/>
            <person name="Clutterbuck J."/>
            <person name="Kapitonov V."/>
            <person name="Jurka J."/>
            <person name="Scazzocchio C."/>
            <person name="Farman M."/>
            <person name="Butler J."/>
            <person name="Purcell S."/>
            <person name="Harris S."/>
            <person name="Braus G.H."/>
            <person name="Draht O."/>
            <person name="Busch S."/>
            <person name="D'Enfert C."/>
            <person name="Bouchier C."/>
            <person name="Goldman G.H."/>
            <person name="Bell-Pedersen D."/>
            <person name="Griffiths-Jones S."/>
            <person name="Doonan J.H."/>
            <person name="Yu J."/>
            <person name="Vienken K."/>
            <person name="Pain A."/>
            <person name="Freitag M."/>
            <person name="Selker E.U."/>
            <person name="Archer D.B."/>
            <person name="Penalva M.A."/>
            <person name="Oakley B.R."/>
            <person name="Momany M."/>
            <person name="Tanaka T."/>
            <person name="Kumagai T."/>
            <person name="Asai K."/>
            <person name="Machida M."/>
            <person name="Nierman W.C."/>
            <person name="Denning D.W."/>
            <person name="Caddick M."/>
            <person name="Hynes M."/>
            <person name="Paoletti M."/>
            <person name="Fischer R."/>
            <person name="Miller B."/>
            <person name="Dyer P."/>
            <person name="Sachs M.S."/>
            <person name="Osmani S.A."/>
            <person name="Birren B.W."/>
        </authorList>
    </citation>
    <scope>NUCLEOTIDE SEQUENCE [LARGE SCALE GENOMIC DNA]</scope>
    <source>
        <strain evidence="8">FGSC A4 / ATCC 38163 / CBS 112.46 / NRRL 194 / M139</strain>
    </source>
</reference>
<evidence type="ECO:0000313" key="8">
    <source>
        <dbReference type="Proteomes" id="UP000000560"/>
    </source>
</evidence>
<dbReference type="GeneID" id="74896742"/>
<feature type="domain" description="CENP-V/GFA" evidence="6">
    <location>
        <begin position="66"/>
        <end position="178"/>
    </location>
</feature>
<evidence type="ECO:0000256" key="1">
    <source>
        <dbReference type="ARBA" id="ARBA00005495"/>
    </source>
</evidence>
<dbReference type="EMBL" id="BN001302">
    <property type="protein sequence ID" value="CBF73782.1"/>
    <property type="molecule type" value="Genomic_DNA"/>
</dbReference>
<dbReference type="Pfam" id="PF04828">
    <property type="entry name" value="GFA"/>
    <property type="match status" value="1"/>
</dbReference>
<dbReference type="SUPFAM" id="SSF51316">
    <property type="entry name" value="Mss4-like"/>
    <property type="match status" value="1"/>
</dbReference>
<dbReference type="GO" id="GO:0016846">
    <property type="term" value="F:carbon-sulfur lyase activity"/>
    <property type="evidence" value="ECO:0007669"/>
    <property type="project" value="InterPro"/>
</dbReference>
<dbReference type="InterPro" id="IPR006913">
    <property type="entry name" value="CENP-V/GFA"/>
</dbReference>
<comment type="similarity">
    <text evidence="1">Belongs to the Gfa family.</text>
</comment>
<dbReference type="RefSeq" id="XP_050467244.1">
    <property type="nucleotide sequence ID" value="XM_050611194.1"/>
</dbReference>
<feature type="compositionally biased region" description="Basic and acidic residues" evidence="5">
    <location>
        <begin position="215"/>
        <end position="228"/>
    </location>
</feature>
<dbReference type="KEGG" id="ani:ANIA_11039"/>
<dbReference type="GO" id="GO:0046872">
    <property type="term" value="F:metal ion binding"/>
    <property type="evidence" value="ECO:0007669"/>
    <property type="project" value="UniProtKB-KW"/>
</dbReference>
<dbReference type="InParanoid" id="C8V617"/>
<keyword evidence="2" id="KW-0479">Metal-binding</keyword>
<dbReference type="Gene3D" id="3.90.1590.10">
    <property type="entry name" value="glutathione-dependent formaldehyde- activating enzyme (gfa)"/>
    <property type="match status" value="1"/>
</dbReference>
<dbReference type="eggNOG" id="ENOG502RZVZ">
    <property type="taxonomic scope" value="Eukaryota"/>
</dbReference>
<dbReference type="InterPro" id="IPR011057">
    <property type="entry name" value="Mss4-like_sf"/>
</dbReference>
<name>C8V617_EMENI</name>
<keyword evidence="4" id="KW-0456">Lyase</keyword>